<sequence length="229" mass="25935">MAKNIGLIESWDDAKGFGFIHCDSQKSRIFLHISALTSKNNRPQIGSHIEFELTTDKQGKLRADKARLIKSAASPKLQQTSSAKSRATRKMSAKKSQKINTKSNPAPLLFATAFIGLLAIGYLHQILPLWPLVYFASMSVITFLTYAWDKRAARLQHWRVSEAKLQLFSLLGGWPGALYAQQWLRHKSAKGRFKLVLWFAIIGNLGLIYLIERYILNYVVQATTNWPAF</sequence>
<evidence type="ECO:0000256" key="1">
    <source>
        <dbReference type="ARBA" id="ARBA00022553"/>
    </source>
</evidence>
<dbReference type="Gene3D" id="2.40.50.140">
    <property type="entry name" value="Nucleic acid-binding proteins"/>
    <property type="match status" value="1"/>
</dbReference>
<organism evidence="6 7">
    <name type="scientific">Shewanella pneumatophori</name>
    <dbReference type="NCBI Taxonomy" id="314092"/>
    <lineage>
        <taxon>Bacteria</taxon>
        <taxon>Pseudomonadati</taxon>
        <taxon>Pseudomonadota</taxon>
        <taxon>Gammaproteobacteria</taxon>
        <taxon>Alteromonadales</taxon>
        <taxon>Shewanellaceae</taxon>
        <taxon>Shewanella</taxon>
    </lineage>
</organism>
<evidence type="ECO:0000313" key="7">
    <source>
        <dbReference type="Proteomes" id="UP001139293"/>
    </source>
</evidence>
<dbReference type="GO" id="GO:0005829">
    <property type="term" value="C:cytosol"/>
    <property type="evidence" value="ECO:0007669"/>
    <property type="project" value="UniProtKB-ARBA"/>
</dbReference>
<dbReference type="AlphaFoldDB" id="A0A9X1ZF63"/>
<dbReference type="Pfam" id="PF06961">
    <property type="entry name" value="DUF1294"/>
    <property type="match status" value="1"/>
</dbReference>
<keyword evidence="1" id="KW-0597">Phosphoprotein</keyword>
<keyword evidence="4" id="KW-1133">Transmembrane helix</keyword>
<accession>A0A9X1ZF63</accession>
<dbReference type="PANTHER" id="PTHR12962">
    <property type="entry name" value="CALCIUM-REGULATED HEAT STABLE PROTEIN CRHSP-24-RELATED"/>
    <property type="match status" value="1"/>
</dbReference>
<dbReference type="InterPro" id="IPR012340">
    <property type="entry name" value="NA-bd_OB-fold"/>
</dbReference>
<gene>
    <name evidence="6" type="ORF">L2740_09510</name>
</gene>
<dbReference type="PROSITE" id="PS00352">
    <property type="entry name" value="CSD_1"/>
    <property type="match status" value="1"/>
</dbReference>
<evidence type="ECO:0000256" key="3">
    <source>
        <dbReference type="SAM" id="MobiDB-lite"/>
    </source>
</evidence>
<evidence type="ECO:0000256" key="4">
    <source>
        <dbReference type="SAM" id="Phobius"/>
    </source>
</evidence>
<dbReference type="SMART" id="SM00357">
    <property type="entry name" value="CSP"/>
    <property type="match status" value="1"/>
</dbReference>
<dbReference type="GO" id="GO:0003730">
    <property type="term" value="F:mRNA 3'-UTR binding"/>
    <property type="evidence" value="ECO:0007669"/>
    <property type="project" value="TreeGrafter"/>
</dbReference>
<dbReference type="EMBL" id="JAKILB010000005">
    <property type="protein sequence ID" value="MCL1138780.1"/>
    <property type="molecule type" value="Genomic_DNA"/>
</dbReference>
<comment type="subcellular location">
    <subcellularLocation>
        <location evidence="2">Cytoplasm</location>
    </subcellularLocation>
</comment>
<proteinExistence type="predicted"/>
<dbReference type="PANTHER" id="PTHR12962:SF1">
    <property type="entry name" value="COLD SHOCK DOMAIN-CONTAINING PROTEIN CG9705"/>
    <property type="match status" value="1"/>
</dbReference>
<dbReference type="PROSITE" id="PS51857">
    <property type="entry name" value="CSD_2"/>
    <property type="match status" value="1"/>
</dbReference>
<feature type="region of interest" description="Disordered" evidence="3">
    <location>
        <begin position="73"/>
        <end position="97"/>
    </location>
</feature>
<feature type="transmembrane region" description="Helical" evidence="4">
    <location>
        <begin position="195"/>
        <end position="216"/>
    </location>
</feature>
<keyword evidence="4" id="KW-0812">Transmembrane</keyword>
<reference evidence="6" key="1">
    <citation type="submission" date="2022-01" db="EMBL/GenBank/DDBJ databases">
        <title>Whole genome-based taxonomy of the Shewanellaceae.</title>
        <authorList>
            <person name="Martin-Rodriguez A.J."/>
        </authorList>
    </citation>
    <scope>NUCLEOTIDE SEQUENCE</scope>
    <source>
        <strain evidence="6">KCTC 23973</strain>
    </source>
</reference>
<dbReference type="Pfam" id="PF00313">
    <property type="entry name" value="CSD"/>
    <property type="match status" value="1"/>
</dbReference>
<dbReference type="CDD" id="cd04458">
    <property type="entry name" value="CSP_CDS"/>
    <property type="match status" value="1"/>
</dbReference>
<dbReference type="GO" id="GO:0043488">
    <property type="term" value="P:regulation of mRNA stability"/>
    <property type="evidence" value="ECO:0007669"/>
    <property type="project" value="TreeGrafter"/>
</dbReference>
<dbReference type="InterPro" id="IPR019844">
    <property type="entry name" value="CSD_CS"/>
</dbReference>
<dbReference type="InterPro" id="IPR002059">
    <property type="entry name" value="CSP_DNA-bd"/>
</dbReference>
<protein>
    <submittedName>
        <fullName evidence="6">DUF1294 domain-containing protein</fullName>
    </submittedName>
</protein>
<feature type="transmembrane region" description="Helical" evidence="4">
    <location>
        <begin position="104"/>
        <end position="123"/>
    </location>
</feature>
<feature type="compositionally biased region" description="Basic residues" evidence="3">
    <location>
        <begin position="86"/>
        <end position="97"/>
    </location>
</feature>
<feature type="domain" description="CSD" evidence="5">
    <location>
        <begin position="3"/>
        <end position="68"/>
    </location>
</feature>
<dbReference type="InterPro" id="IPR052069">
    <property type="entry name" value="Ca-reg_mRNA-binding_domain"/>
</dbReference>
<dbReference type="RefSeq" id="WP_248949890.1">
    <property type="nucleotide sequence ID" value="NZ_JAKILB010000005.1"/>
</dbReference>
<keyword evidence="4" id="KW-0472">Membrane</keyword>
<dbReference type="InterPro" id="IPR011129">
    <property type="entry name" value="CSD"/>
</dbReference>
<name>A0A9X1ZF63_9GAMM</name>
<dbReference type="InterPro" id="IPR010718">
    <property type="entry name" value="DUF1294"/>
</dbReference>
<keyword evidence="7" id="KW-1185">Reference proteome</keyword>
<feature type="transmembrane region" description="Helical" evidence="4">
    <location>
        <begin position="129"/>
        <end position="148"/>
    </location>
</feature>
<comment type="caution">
    <text evidence="6">The sequence shown here is derived from an EMBL/GenBank/DDBJ whole genome shotgun (WGS) entry which is preliminary data.</text>
</comment>
<evidence type="ECO:0000259" key="5">
    <source>
        <dbReference type="PROSITE" id="PS51857"/>
    </source>
</evidence>
<dbReference type="Proteomes" id="UP001139293">
    <property type="component" value="Unassembled WGS sequence"/>
</dbReference>
<dbReference type="SUPFAM" id="SSF50249">
    <property type="entry name" value="Nucleic acid-binding proteins"/>
    <property type="match status" value="1"/>
</dbReference>
<evidence type="ECO:0000256" key="2">
    <source>
        <dbReference type="RuleBase" id="RU000408"/>
    </source>
</evidence>
<feature type="compositionally biased region" description="Polar residues" evidence="3">
    <location>
        <begin position="76"/>
        <end position="85"/>
    </location>
</feature>
<evidence type="ECO:0000313" key="6">
    <source>
        <dbReference type="EMBL" id="MCL1138780.1"/>
    </source>
</evidence>